<organism evidence="2 3">
    <name type="scientific">Runella defluvii</name>
    <dbReference type="NCBI Taxonomy" id="370973"/>
    <lineage>
        <taxon>Bacteria</taxon>
        <taxon>Pseudomonadati</taxon>
        <taxon>Bacteroidota</taxon>
        <taxon>Cytophagia</taxon>
        <taxon>Cytophagales</taxon>
        <taxon>Spirosomataceae</taxon>
        <taxon>Runella</taxon>
    </lineage>
</organism>
<evidence type="ECO:0000256" key="1">
    <source>
        <dbReference type="SAM" id="Phobius"/>
    </source>
</evidence>
<dbReference type="EMBL" id="JACIBY010000012">
    <property type="protein sequence ID" value="MBB3840762.1"/>
    <property type="molecule type" value="Genomic_DNA"/>
</dbReference>
<evidence type="ECO:0000313" key="2">
    <source>
        <dbReference type="EMBL" id="MBB3840762.1"/>
    </source>
</evidence>
<comment type="caution">
    <text evidence="2">The sequence shown here is derived from an EMBL/GenBank/DDBJ whole genome shotgun (WGS) entry which is preliminary data.</text>
</comment>
<sequence>MRKQAGIIQLVAGIVVIVSGLLAMYANYLTIQEHLKKNP</sequence>
<reference evidence="2 3" key="1">
    <citation type="submission" date="2020-08" db="EMBL/GenBank/DDBJ databases">
        <title>Genomic Encyclopedia of Type Strains, Phase IV (KMG-IV): sequencing the most valuable type-strain genomes for metagenomic binning, comparative biology and taxonomic classification.</title>
        <authorList>
            <person name="Goeker M."/>
        </authorList>
    </citation>
    <scope>NUCLEOTIDE SEQUENCE [LARGE SCALE GENOMIC DNA]</scope>
    <source>
        <strain evidence="2 3">DSM 17976</strain>
    </source>
</reference>
<protein>
    <submittedName>
        <fullName evidence="2">Uncharacterized protein</fullName>
    </submittedName>
</protein>
<keyword evidence="1" id="KW-0472">Membrane</keyword>
<name>A0A7W5ZSJ2_9BACT</name>
<keyword evidence="3" id="KW-1185">Reference proteome</keyword>
<keyword evidence="1" id="KW-0812">Transmembrane</keyword>
<dbReference type="Proteomes" id="UP000541352">
    <property type="component" value="Unassembled WGS sequence"/>
</dbReference>
<dbReference type="AlphaFoldDB" id="A0A7W5ZSJ2"/>
<keyword evidence="1" id="KW-1133">Transmembrane helix</keyword>
<feature type="transmembrane region" description="Helical" evidence="1">
    <location>
        <begin position="6"/>
        <end position="28"/>
    </location>
</feature>
<evidence type="ECO:0000313" key="3">
    <source>
        <dbReference type="Proteomes" id="UP000541352"/>
    </source>
</evidence>
<gene>
    <name evidence="2" type="ORF">FHS57_004782</name>
</gene>
<proteinExistence type="predicted"/>
<accession>A0A7W5ZSJ2</accession>